<organism evidence="10">
    <name type="scientific">uncultured Desulfobacterium sp</name>
    <dbReference type="NCBI Taxonomy" id="201089"/>
    <lineage>
        <taxon>Bacteria</taxon>
        <taxon>Pseudomonadati</taxon>
        <taxon>Thermodesulfobacteriota</taxon>
        <taxon>Desulfobacteria</taxon>
        <taxon>Desulfobacterales</taxon>
        <taxon>Desulfobacteriaceae</taxon>
        <taxon>Desulfobacterium</taxon>
        <taxon>environmental samples</taxon>
    </lineage>
</organism>
<dbReference type="GO" id="GO:0000287">
    <property type="term" value="F:magnesium ion binding"/>
    <property type="evidence" value="ECO:0007669"/>
    <property type="project" value="UniProtKB-UniRule"/>
</dbReference>
<proteinExistence type="inferred from homology"/>
<dbReference type="GO" id="GO:0004540">
    <property type="term" value="F:RNA nuclease activity"/>
    <property type="evidence" value="ECO:0007669"/>
    <property type="project" value="InterPro"/>
</dbReference>
<keyword evidence="3 8" id="KW-0540">Nuclease</keyword>
<feature type="binding site" evidence="8">
    <location>
        <position position="10"/>
    </location>
    <ligand>
        <name>Mg(2+)</name>
        <dbReference type="ChEBI" id="CHEBI:18420"/>
    </ligand>
</feature>
<protein>
    <recommendedName>
        <fullName evidence="8">Ribonuclease VapC</fullName>
        <shortName evidence="8">RNase VapC</shortName>
        <ecNumber evidence="8">3.1.-.-</ecNumber>
    </recommendedName>
    <alternativeName>
        <fullName evidence="8">Toxin VapC</fullName>
    </alternativeName>
</protein>
<dbReference type="CDD" id="cd18744">
    <property type="entry name" value="PIN_VapC4-5_FitB-like"/>
    <property type="match status" value="1"/>
</dbReference>
<evidence type="ECO:0000256" key="2">
    <source>
        <dbReference type="ARBA" id="ARBA00022649"/>
    </source>
</evidence>
<dbReference type="HAMAP" id="MF_00265">
    <property type="entry name" value="VapC_Nob1"/>
    <property type="match status" value="1"/>
</dbReference>
<dbReference type="AlphaFoldDB" id="A0A445MSZ0"/>
<accession>A0A445MSZ0</accession>
<keyword evidence="6 8" id="KW-0460">Magnesium</keyword>
<keyword evidence="8" id="KW-0800">Toxin</keyword>
<dbReference type="InterPro" id="IPR022907">
    <property type="entry name" value="VapC_family"/>
</dbReference>
<keyword evidence="5 8" id="KW-0378">Hydrolase</keyword>
<comment type="cofactor">
    <cofactor evidence="1 8">
        <name>Mg(2+)</name>
        <dbReference type="ChEBI" id="CHEBI:18420"/>
    </cofactor>
</comment>
<dbReference type="Pfam" id="PF01850">
    <property type="entry name" value="PIN"/>
    <property type="match status" value="1"/>
</dbReference>
<evidence type="ECO:0000259" key="9">
    <source>
        <dbReference type="Pfam" id="PF01850"/>
    </source>
</evidence>
<dbReference type="EC" id="3.1.-.-" evidence="8"/>
<keyword evidence="4 8" id="KW-0479">Metal-binding</keyword>
<evidence type="ECO:0000256" key="7">
    <source>
        <dbReference type="ARBA" id="ARBA00038093"/>
    </source>
</evidence>
<dbReference type="GO" id="GO:0016787">
    <property type="term" value="F:hydrolase activity"/>
    <property type="evidence" value="ECO:0007669"/>
    <property type="project" value="UniProtKB-KW"/>
</dbReference>
<evidence type="ECO:0000313" key="10">
    <source>
        <dbReference type="EMBL" id="SPD72576.1"/>
    </source>
</evidence>
<dbReference type="EMBL" id="OJIN01000046">
    <property type="protein sequence ID" value="SPD72576.1"/>
    <property type="molecule type" value="Genomic_DNA"/>
</dbReference>
<evidence type="ECO:0000256" key="5">
    <source>
        <dbReference type="ARBA" id="ARBA00022801"/>
    </source>
</evidence>
<dbReference type="PANTHER" id="PTHR33653">
    <property type="entry name" value="RIBONUCLEASE VAPC2"/>
    <property type="match status" value="1"/>
</dbReference>
<dbReference type="InterPro" id="IPR029060">
    <property type="entry name" value="PIN-like_dom_sf"/>
</dbReference>
<feature type="domain" description="PIN" evidence="9">
    <location>
        <begin position="8"/>
        <end position="128"/>
    </location>
</feature>
<evidence type="ECO:0000256" key="6">
    <source>
        <dbReference type="ARBA" id="ARBA00022842"/>
    </source>
</evidence>
<evidence type="ECO:0000256" key="4">
    <source>
        <dbReference type="ARBA" id="ARBA00022723"/>
    </source>
</evidence>
<dbReference type="Gene3D" id="3.40.50.1010">
    <property type="entry name" value="5'-nuclease"/>
    <property type="match status" value="1"/>
</dbReference>
<evidence type="ECO:0000256" key="8">
    <source>
        <dbReference type="HAMAP-Rule" id="MF_00265"/>
    </source>
</evidence>
<dbReference type="SUPFAM" id="SSF88723">
    <property type="entry name" value="PIN domain-like"/>
    <property type="match status" value="1"/>
</dbReference>
<dbReference type="GO" id="GO:0090729">
    <property type="term" value="F:toxin activity"/>
    <property type="evidence" value="ECO:0007669"/>
    <property type="project" value="UniProtKB-KW"/>
</dbReference>
<evidence type="ECO:0000256" key="1">
    <source>
        <dbReference type="ARBA" id="ARBA00001946"/>
    </source>
</evidence>
<evidence type="ECO:0000256" key="3">
    <source>
        <dbReference type="ARBA" id="ARBA00022722"/>
    </source>
</evidence>
<dbReference type="InterPro" id="IPR002716">
    <property type="entry name" value="PIN_dom"/>
</dbReference>
<gene>
    <name evidence="8 10" type="primary">vapC</name>
    <name evidence="10" type="ORF">PITCH_A140056</name>
</gene>
<comment type="function">
    <text evidence="8">Toxic component of a toxin-antitoxin (TA) system. An RNase.</text>
</comment>
<dbReference type="PANTHER" id="PTHR33653:SF1">
    <property type="entry name" value="RIBONUCLEASE VAPC2"/>
    <property type="match status" value="1"/>
</dbReference>
<reference evidence="10" key="1">
    <citation type="submission" date="2018-01" db="EMBL/GenBank/DDBJ databases">
        <authorList>
            <person name="Regsiter A."/>
            <person name="William W."/>
        </authorList>
    </citation>
    <scope>NUCLEOTIDE SEQUENCE</scope>
    <source>
        <strain evidence="10">TRIP AH-1</strain>
    </source>
</reference>
<dbReference type="InterPro" id="IPR050556">
    <property type="entry name" value="Type_II_TA_system_RNase"/>
</dbReference>
<sequence length="140" mass="15454">MTTLSQALLDTDVLSAVMRKNPLATEHARSYLKVHRQLTFSVITRYEVLRGLLAKGAAKQLAAFELLCSTSRVLPLTDSIIVQAATIYADLHKQGELISDADILIAATAITHGLAVVTNNEAHFRRIRNLHIENWLAARP</sequence>
<name>A0A445MSZ0_9BACT</name>
<comment type="similarity">
    <text evidence="7 8">Belongs to the PINc/VapC protein family.</text>
</comment>
<keyword evidence="2 8" id="KW-1277">Toxin-antitoxin system</keyword>
<feature type="binding site" evidence="8">
    <location>
        <position position="102"/>
    </location>
    <ligand>
        <name>Mg(2+)</name>
        <dbReference type="ChEBI" id="CHEBI:18420"/>
    </ligand>
</feature>